<dbReference type="Proteomes" id="UP000008810">
    <property type="component" value="Chromosome 2"/>
</dbReference>
<evidence type="ECO:0000313" key="11">
    <source>
        <dbReference type="Proteomes" id="UP000008810"/>
    </source>
</evidence>
<dbReference type="Gramene" id="KQK10875">
    <property type="protein sequence ID" value="KQK10875"/>
    <property type="gene ID" value="BRADI_2g56767v3"/>
</dbReference>
<evidence type="ECO:0000256" key="2">
    <source>
        <dbReference type="ARBA" id="ARBA00022448"/>
    </source>
</evidence>
<dbReference type="KEGG" id="bdi:100844055"/>
<evidence type="ECO:0000256" key="4">
    <source>
        <dbReference type="ARBA" id="ARBA00022970"/>
    </source>
</evidence>
<feature type="transmembrane region" description="Helical" evidence="7">
    <location>
        <begin position="306"/>
        <end position="327"/>
    </location>
</feature>
<accession>I1HTY5</accession>
<dbReference type="HOGENOM" id="CLU_031247_4_1_1"/>
<evidence type="ECO:0000259" key="8">
    <source>
        <dbReference type="Pfam" id="PF01490"/>
    </source>
</evidence>
<dbReference type="GO" id="GO:0016020">
    <property type="term" value="C:membrane"/>
    <property type="evidence" value="ECO:0000318"/>
    <property type="project" value="GO_Central"/>
</dbReference>
<evidence type="ECO:0000256" key="3">
    <source>
        <dbReference type="ARBA" id="ARBA00022692"/>
    </source>
</evidence>
<feature type="transmembrane region" description="Helical" evidence="7">
    <location>
        <begin position="51"/>
        <end position="72"/>
    </location>
</feature>
<evidence type="ECO:0000256" key="5">
    <source>
        <dbReference type="ARBA" id="ARBA00022989"/>
    </source>
</evidence>
<keyword evidence="11" id="KW-1185">Reference proteome</keyword>
<dbReference type="Pfam" id="PF01490">
    <property type="entry name" value="Aa_trans"/>
    <property type="match status" value="1"/>
</dbReference>
<keyword evidence="2" id="KW-0813">Transport</keyword>
<feature type="transmembrane region" description="Helical" evidence="7">
    <location>
        <begin position="151"/>
        <end position="168"/>
    </location>
</feature>
<dbReference type="OMA" id="CIVKFAS"/>
<feature type="transmembrane region" description="Helical" evidence="7">
    <location>
        <begin position="269"/>
        <end position="290"/>
    </location>
</feature>
<evidence type="ECO:0000256" key="6">
    <source>
        <dbReference type="ARBA" id="ARBA00023136"/>
    </source>
</evidence>
<proteinExistence type="predicted"/>
<feature type="transmembrane region" description="Helical" evidence="7">
    <location>
        <begin position="366"/>
        <end position="386"/>
    </location>
</feature>
<dbReference type="EMBL" id="CM000881">
    <property type="protein sequence ID" value="KQK10875.1"/>
    <property type="molecule type" value="Genomic_DNA"/>
</dbReference>
<reference evidence="10" key="3">
    <citation type="submission" date="2018-08" db="UniProtKB">
        <authorList>
            <consortium name="EnsemblPlants"/>
        </authorList>
    </citation>
    <scope>IDENTIFICATION</scope>
    <source>
        <strain evidence="10">cv. Bd21</strain>
    </source>
</reference>
<dbReference type="EnsemblPlants" id="KQK10875">
    <property type="protein sequence ID" value="KQK10875"/>
    <property type="gene ID" value="BRADI_2g56767v3"/>
</dbReference>
<dbReference type="GeneID" id="100844055"/>
<evidence type="ECO:0000313" key="9">
    <source>
        <dbReference type="EMBL" id="KQK10875.1"/>
    </source>
</evidence>
<reference evidence="9 10" key="1">
    <citation type="journal article" date="2010" name="Nature">
        <title>Genome sequencing and analysis of the model grass Brachypodium distachyon.</title>
        <authorList>
            <consortium name="International Brachypodium Initiative"/>
        </authorList>
    </citation>
    <scope>NUCLEOTIDE SEQUENCE [LARGE SCALE GENOMIC DNA]</scope>
    <source>
        <strain evidence="9 10">Bd21</strain>
    </source>
</reference>
<dbReference type="RefSeq" id="XP_003564764.1">
    <property type="nucleotide sequence ID" value="XM_003564716.3"/>
</dbReference>
<dbReference type="InterPro" id="IPR013057">
    <property type="entry name" value="AA_transpt_TM"/>
</dbReference>
<feature type="domain" description="Amino acid transporter transmembrane" evidence="8">
    <location>
        <begin position="19"/>
        <end position="448"/>
    </location>
</feature>
<name>I1HTY5_BRADI</name>
<dbReference type="FunCoup" id="I1HTY5">
    <property type="interactions" value="1"/>
</dbReference>
<keyword evidence="3 7" id="KW-0812">Transmembrane</keyword>
<evidence type="ECO:0000256" key="7">
    <source>
        <dbReference type="SAM" id="Phobius"/>
    </source>
</evidence>
<feature type="transmembrane region" description="Helical" evidence="7">
    <location>
        <begin position="174"/>
        <end position="195"/>
    </location>
</feature>
<feature type="transmembrane region" description="Helical" evidence="7">
    <location>
        <begin position="392"/>
        <end position="411"/>
    </location>
</feature>
<keyword evidence="6 7" id="KW-0472">Membrane</keyword>
<evidence type="ECO:0000313" key="10">
    <source>
        <dbReference type="EnsemblPlants" id="KQK10875"/>
    </source>
</evidence>
<dbReference type="OrthoDB" id="40134at2759"/>
<dbReference type="PANTHER" id="PTHR48017">
    <property type="entry name" value="OS05G0424000 PROTEIN-RELATED"/>
    <property type="match status" value="1"/>
</dbReference>
<comment type="subcellular location">
    <subcellularLocation>
        <location evidence="1">Membrane</location>
    </subcellularLocation>
</comment>
<gene>
    <name evidence="10" type="primary">LOC100844055</name>
    <name evidence="9" type="ORF">BRADI_2g56767v3</name>
</gene>
<evidence type="ECO:0000256" key="1">
    <source>
        <dbReference type="ARBA" id="ARBA00004370"/>
    </source>
</evidence>
<sequence>MDVEKRVEATEVDDDGRTRTGTVWTATTHAITAVIGSGVLALPWSVAQMGWVLGPIALVGCAYITYYCAVLLSDCYRSPDPVHGKRNYTYMDAVRSCLGRRDVIICGIAQYAILCGAMVGYTITTATGIMSVVKSNCRHYNGHDAKCSTTGTMYLVLFGLVEVVLSQLPSLEKVTFISVVAAVMSFTYSFVALFLSAAKFASNHKAYGTILGSKIGGPGGVSATTRTFNFLQALGNIAFAYTYAMLLIEIQDTVKSPPSENVTMKKASFYGIGVTTIFYVSLGCIGYAAFGNAAPGNVLTGFDEPFWLVDLANVAVVIHLVGAYQVYAQPVFACYEKWLGAKYPESAFFHREYKLPLGLRFTASKLLLRTLFVTFTTVVSLMLPFFNAVLGLLGAAAFFPLTVYFPVSMYIKQSKVPRGSPKWLALQALNVGSLLVSLLAAVGSVADIVERLGHVTMFKTEL</sequence>
<keyword evidence="5 7" id="KW-1133">Transmembrane helix</keyword>
<organism evidence="9">
    <name type="scientific">Brachypodium distachyon</name>
    <name type="common">Purple false brome</name>
    <name type="synonym">Trachynia distachya</name>
    <dbReference type="NCBI Taxonomy" id="15368"/>
    <lineage>
        <taxon>Eukaryota</taxon>
        <taxon>Viridiplantae</taxon>
        <taxon>Streptophyta</taxon>
        <taxon>Embryophyta</taxon>
        <taxon>Tracheophyta</taxon>
        <taxon>Spermatophyta</taxon>
        <taxon>Magnoliopsida</taxon>
        <taxon>Liliopsida</taxon>
        <taxon>Poales</taxon>
        <taxon>Poaceae</taxon>
        <taxon>BOP clade</taxon>
        <taxon>Pooideae</taxon>
        <taxon>Stipodae</taxon>
        <taxon>Brachypodieae</taxon>
        <taxon>Brachypodium</taxon>
    </lineage>
</organism>
<protein>
    <recommendedName>
        <fullName evidence="8">Amino acid transporter transmembrane domain-containing protein</fullName>
    </recommendedName>
</protein>
<dbReference type="AlphaFoldDB" id="I1HTY5"/>
<feature type="transmembrane region" description="Helical" evidence="7">
    <location>
        <begin position="108"/>
        <end position="130"/>
    </location>
</feature>
<feature type="transmembrane region" description="Helical" evidence="7">
    <location>
        <begin position="423"/>
        <end position="446"/>
    </location>
</feature>
<dbReference type="GO" id="GO:0015171">
    <property type="term" value="F:amino acid transmembrane transporter activity"/>
    <property type="evidence" value="ECO:0000318"/>
    <property type="project" value="GO_Central"/>
</dbReference>
<reference evidence="9" key="2">
    <citation type="submission" date="2017-06" db="EMBL/GenBank/DDBJ databases">
        <title>WGS assembly of Brachypodium distachyon.</title>
        <authorList>
            <consortium name="The International Brachypodium Initiative"/>
            <person name="Lucas S."/>
            <person name="Harmon-Smith M."/>
            <person name="Lail K."/>
            <person name="Tice H."/>
            <person name="Grimwood J."/>
            <person name="Bruce D."/>
            <person name="Barry K."/>
            <person name="Shu S."/>
            <person name="Lindquist E."/>
            <person name="Wang M."/>
            <person name="Pitluck S."/>
            <person name="Vogel J.P."/>
            <person name="Garvin D.F."/>
            <person name="Mockler T.C."/>
            <person name="Schmutz J."/>
            <person name="Rokhsar D."/>
            <person name="Bevan M.W."/>
        </authorList>
    </citation>
    <scope>NUCLEOTIDE SEQUENCE</scope>
    <source>
        <strain evidence="9">Bd21</strain>
    </source>
</reference>
<keyword evidence="4" id="KW-0029">Amino-acid transport</keyword>
<feature type="transmembrane region" description="Helical" evidence="7">
    <location>
        <begin position="23"/>
        <end position="44"/>
    </location>
</feature>
<dbReference type="eggNOG" id="KOG1303">
    <property type="taxonomic scope" value="Eukaryota"/>
</dbReference>
<dbReference type="GO" id="GO:0003333">
    <property type="term" value="P:amino acid transmembrane transport"/>
    <property type="evidence" value="ECO:0000318"/>
    <property type="project" value="GO_Central"/>
</dbReference>